<reference evidence="5" key="1">
    <citation type="submission" date="2014-11" db="EMBL/GenBank/DDBJ databases">
        <authorList>
            <person name="Malar M.C."/>
            <person name="Sen D."/>
            <person name="Tripathy S."/>
        </authorList>
    </citation>
    <scope>NUCLEOTIDE SEQUENCE</scope>
    <source>
        <strain evidence="5">BDU141951</strain>
    </source>
</reference>
<proteinExistence type="inferred from homology"/>
<reference evidence="5" key="2">
    <citation type="journal article" date="2015" name="Genome Announc.">
        <title>Draft Genome Sequence of Filamentous Marine Cyanobacterium Lyngbya confervoides Strain BDU141951.</title>
        <authorList>
            <person name="Chandrababunaidu M.M."/>
            <person name="Sen D."/>
            <person name="Tripathy S."/>
        </authorList>
    </citation>
    <scope>NUCLEOTIDE SEQUENCE</scope>
    <source>
        <strain evidence="5">BDU141951</strain>
    </source>
</reference>
<dbReference type="Gene3D" id="3.40.50.880">
    <property type="match status" value="1"/>
</dbReference>
<dbReference type="InterPro" id="IPR002818">
    <property type="entry name" value="DJ-1/PfpI"/>
</dbReference>
<dbReference type="InterPro" id="IPR050325">
    <property type="entry name" value="Prot/Nucl_acid_deglycase"/>
</dbReference>
<reference evidence="5" key="3">
    <citation type="submission" date="2020-02" db="EMBL/GenBank/DDBJ databases">
        <authorList>
            <person name="Sarangi A.N."/>
            <person name="Ghosh S."/>
            <person name="Mukherjee M."/>
            <person name="Tripathy S."/>
        </authorList>
    </citation>
    <scope>NUCLEOTIDE SEQUENCE</scope>
    <source>
        <strain evidence="5">BDU141951</strain>
    </source>
</reference>
<dbReference type="GO" id="GO:0019243">
    <property type="term" value="P:methylglyoxal catabolic process to D-lactate via S-lactoyl-glutathione"/>
    <property type="evidence" value="ECO:0007669"/>
    <property type="project" value="TreeGrafter"/>
</dbReference>
<evidence type="ECO:0000313" key="5">
    <source>
        <dbReference type="EMBL" id="NEV65532.1"/>
    </source>
</evidence>
<dbReference type="SUPFAM" id="SSF52317">
    <property type="entry name" value="Class I glutamine amidotransferase-like"/>
    <property type="match status" value="1"/>
</dbReference>
<dbReference type="GO" id="GO:0019172">
    <property type="term" value="F:glyoxalase III activity"/>
    <property type="evidence" value="ECO:0007669"/>
    <property type="project" value="TreeGrafter"/>
</dbReference>
<evidence type="ECO:0000256" key="2">
    <source>
        <dbReference type="ARBA" id="ARBA00023239"/>
    </source>
</evidence>
<dbReference type="GO" id="GO:0005737">
    <property type="term" value="C:cytoplasm"/>
    <property type="evidence" value="ECO:0007669"/>
    <property type="project" value="TreeGrafter"/>
</dbReference>
<protein>
    <submittedName>
        <fullName evidence="5">Type 1 glutamine amidotransferase domain-containing protein</fullName>
    </submittedName>
</protein>
<dbReference type="EMBL" id="JTHE02000002">
    <property type="protein sequence ID" value="NEV65532.1"/>
    <property type="molecule type" value="Genomic_DNA"/>
</dbReference>
<accession>A0A0C1UXV6</accession>
<keyword evidence="5" id="KW-0315">Glutamine amidotransferase</keyword>
<dbReference type="InterPro" id="IPR029062">
    <property type="entry name" value="Class_I_gatase-like"/>
</dbReference>
<dbReference type="PANTHER" id="PTHR48094">
    <property type="entry name" value="PROTEIN/NUCLEIC ACID DEGLYCASE DJ-1-RELATED"/>
    <property type="match status" value="1"/>
</dbReference>
<organism evidence="5">
    <name type="scientific">Lyngbya confervoides BDU141951</name>
    <dbReference type="NCBI Taxonomy" id="1574623"/>
    <lineage>
        <taxon>Bacteria</taxon>
        <taxon>Bacillati</taxon>
        <taxon>Cyanobacteriota</taxon>
        <taxon>Cyanophyceae</taxon>
        <taxon>Oscillatoriophycideae</taxon>
        <taxon>Oscillatoriales</taxon>
        <taxon>Microcoleaceae</taxon>
        <taxon>Lyngbya</taxon>
    </lineage>
</organism>
<keyword evidence="2" id="KW-0456">Lyase</keyword>
<dbReference type="Pfam" id="PF01965">
    <property type="entry name" value="DJ-1_PfpI"/>
    <property type="match status" value="1"/>
</dbReference>
<dbReference type="CDD" id="cd03141">
    <property type="entry name" value="GATase1_Hsp31_like"/>
    <property type="match status" value="1"/>
</dbReference>
<dbReference type="AlphaFoldDB" id="A0A0C1UXV6"/>
<name>A0A0C1UXV6_9CYAN</name>
<sequence length="229" mass="24582">MRIVMVLTSHSELGDTGEKTGFWLEEFAAPYYTFVDAGAEVVIAAPEPGHPPIDPRSSEPENLTDATHRLKHDVAAKSKLANPITLDQVNVREADALFFPGGHGPMWDLANSDAAAKLVEEFYAQNKVIGAVCHGPAAFVKAQTPEGTSILQGKQLTGFTNAEERAVQLDQVVPFELETRLRELGGEFSQADVFQPHVVTDGLLVTGQNPPSSASTAQAIVKLLSRVPA</sequence>
<comment type="similarity">
    <text evidence="3">Belongs to the peptidase C56 family. HSP31-like subfamily.</text>
</comment>
<evidence type="ECO:0000256" key="3">
    <source>
        <dbReference type="ARBA" id="ARBA00038493"/>
    </source>
</evidence>
<feature type="domain" description="DJ-1/PfpI" evidence="4">
    <location>
        <begin position="25"/>
        <end position="222"/>
    </location>
</feature>
<dbReference type="PANTHER" id="PTHR48094:SF11">
    <property type="entry name" value="GLUTATHIONE-INDEPENDENT GLYOXALASE HSP31-RELATED"/>
    <property type="match status" value="1"/>
</dbReference>
<keyword evidence="1" id="KW-0346">Stress response</keyword>
<comment type="caution">
    <text evidence="5">The sequence shown here is derived from an EMBL/GenBank/DDBJ whole genome shotgun (WGS) entry which is preliminary data.</text>
</comment>
<evidence type="ECO:0000259" key="4">
    <source>
        <dbReference type="Pfam" id="PF01965"/>
    </source>
</evidence>
<evidence type="ECO:0000256" key="1">
    <source>
        <dbReference type="ARBA" id="ARBA00023016"/>
    </source>
</evidence>
<gene>
    <name evidence="5" type="ORF">QQ91_000190</name>
</gene>